<dbReference type="GO" id="GO:0005507">
    <property type="term" value="F:copper ion binding"/>
    <property type="evidence" value="ECO:0007669"/>
    <property type="project" value="InterPro"/>
</dbReference>
<dbReference type="InterPro" id="IPR001424">
    <property type="entry name" value="SOD_Cu_Zn_dom"/>
</dbReference>
<keyword evidence="10" id="KW-1185">Reference proteome</keyword>
<dbReference type="InterPro" id="IPR018152">
    <property type="entry name" value="SOD_Cu/Zn_BS"/>
</dbReference>
<dbReference type="InterPro" id="IPR024134">
    <property type="entry name" value="SOD_Cu/Zn_/chaperone"/>
</dbReference>
<reference evidence="7 9" key="1">
    <citation type="submission" date="2019-05" db="EMBL/GenBank/DDBJ databases">
        <title>Genomic analysis of Lentibacillus sp. NKC220-2.</title>
        <authorList>
            <person name="Oh Y.J."/>
        </authorList>
    </citation>
    <scope>NUCLEOTIDE SEQUENCE [LARGE SCALE GENOMIC DNA]</scope>
    <source>
        <strain evidence="7 9">NKC220-2</strain>
    </source>
</reference>
<dbReference type="Proteomes" id="UP000306980">
    <property type="component" value="Unassembled WGS sequence"/>
</dbReference>
<evidence type="ECO:0000313" key="9">
    <source>
        <dbReference type="Proteomes" id="UP000306980"/>
    </source>
</evidence>
<reference evidence="8 10" key="2">
    <citation type="submission" date="2019-07" db="EMBL/GenBank/DDBJ databases">
        <title>Genomic analysis of Lentibacillus sp. NKC851-2.</title>
        <authorList>
            <person name="Oh Y.J."/>
        </authorList>
    </citation>
    <scope>NUCLEOTIDE SEQUENCE [LARGE SCALE GENOMIC DNA]</scope>
    <source>
        <strain evidence="8 10">NKC851-2</strain>
    </source>
</reference>
<sequence length="194" mass="20575">MKKLILLSGLSLVFVLGACTDKDEPKETANNDEQQKAEPASSLTDDEVNMTMYNRDKEDIGTAVIKSEGNGVRISLHASDLPPGTHGFHIHEGGVCEPTDFKSAGGHFNPTNAKHGFDHPEGPHAGDLQNITVNQNGKVIASVTADMVTLKKGKENSLFKEGGTTLIIHANADDFKSQPAGDAGKRIACGVVSE</sequence>
<comment type="cofactor">
    <cofactor evidence="3">
        <name>Zn(2+)</name>
        <dbReference type="ChEBI" id="CHEBI:29105"/>
    </cofactor>
    <text evidence="3">Binds 1 zinc ion per subunit.</text>
</comment>
<dbReference type="AlphaFoldDB" id="A0A549YG72"/>
<name>A0A549YG72_9BACI</name>
<evidence type="ECO:0000259" key="6">
    <source>
        <dbReference type="Pfam" id="PF00080"/>
    </source>
</evidence>
<dbReference type="Gene3D" id="2.60.40.200">
    <property type="entry name" value="Superoxide dismutase, copper/zinc binding domain"/>
    <property type="match status" value="1"/>
</dbReference>
<feature type="domain" description="Superoxide dismutase copper/zinc binding" evidence="6">
    <location>
        <begin position="61"/>
        <end position="192"/>
    </location>
</feature>
<comment type="cofactor">
    <cofactor evidence="3">
        <name>Cu cation</name>
        <dbReference type="ChEBI" id="CHEBI:23378"/>
    </cofactor>
    <text evidence="3">Binds 1 copper ion per subunit.</text>
</comment>
<comment type="caution">
    <text evidence="8">The sequence shown here is derived from an EMBL/GenBank/DDBJ whole genome shotgun (WGS) entry which is preliminary data.</text>
</comment>
<protein>
    <recommendedName>
        <fullName evidence="3">Superoxide dismutase [Cu-Zn]</fullName>
        <ecNumber evidence="3">1.15.1.1</ecNumber>
    </recommendedName>
</protein>
<comment type="catalytic activity">
    <reaction evidence="3">
        <text>2 superoxide + 2 H(+) = H2O2 + O2</text>
        <dbReference type="Rhea" id="RHEA:20696"/>
        <dbReference type="ChEBI" id="CHEBI:15378"/>
        <dbReference type="ChEBI" id="CHEBI:15379"/>
        <dbReference type="ChEBI" id="CHEBI:16240"/>
        <dbReference type="ChEBI" id="CHEBI:18421"/>
        <dbReference type="EC" id="1.15.1.1"/>
    </reaction>
</comment>
<evidence type="ECO:0000256" key="1">
    <source>
        <dbReference type="ARBA" id="ARBA00010457"/>
    </source>
</evidence>
<dbReference type="SUPFAM" id="SSF49329">
    <property type="entry name" value="Cu,Zn superoxide dismutase-like"/>
    <property type="match status" value="1"/>
</dbReference>
<evidence type="ECO:0000256" key="2">
    <source>
        <dbReference type="ARBA" id="ARBA00024900"/>
    </source>
</evidence>
<dbReference type="PROSITE" id="PS00332">
    <property type="entry name" value="SOD_CU_ZN_2"/>
    <property type="match status" value="1"/>
</dbReference>
<dbReference type="EMBL" id="VJMZ01000001">
    <property type="protein sequence ID" value="TRM10884.1"/>
    <property type="molecule type" value="Genomic_DNA"/>
</dbReference>
<proteinExistence type="inferred from homology"/>
<comment type="similarity">
    <text evidence="1 3">Belongs to the Cu-Zn superoxide dismutase family.</text>
</comment>
<dbReference type="OrthoDB" id="9792957at2"/>
<dbReference type="GO" id="GO:0004784">
    <property type="term" value="F:superoxide dismutase activity"/>
    <property type="evidence" value="ECO:0007669"/>
    <property type="project" value="UniProtKB-EC"/>
</dbReference>
<dbReference type="EC" id="1.15.1.1" evidence="3"/>
<evidence type="ECO:0000256" key="5">
    <source>
        <dbReference type="SAM" id="SignalP"/>
    </source>
</evidence>
<dbReference type="RefSeq" id="WP_138603019.1">
    <property type="nucleotide sequence ID" value="NZ_VCIA01000001.1"/>
</dbReference>
<keyword evidence="3" id="KW-0186">Copper</keyword>
<keyword evidence="3" id="KW-0862">Zinc</keyword>
<accession>A0A549YG72</accession>
<feature type="region of interest" description="Disordered" evidence="4">
    <location>
        <begin position="22"/>
        <end position="45"/>
    </location>
</feature>
<gene>
    <name evidence="7" type="ORF">FFL34_08220</name>
    <name evidence="8" type="ORF">FH966_03650</name>
</gene>
<keyword evidence="3" id="KW-0479">Metal-binding</keyword>
<dbReference type="CDD" id="cd00305">
    <property type="entry name" value="Cu-Zn_Superoxide_Dismutase"/>
    <property type="match status" value="1"/>
</dbReference>
<keyword evidence="5" id="KW-0732">Signal</keyword>
<dbReference type="PANTHER" id="PTHR10003">
    <property type="entry name" value="SUPEROXIDE DISMUTASE CU-ZN -RELATED"/>
    <property type="match status" value="1"/>
</dbReference>
<evidence type="ECO:0000313" key="8">
    <source>
        <dbReference type="EMBL" id="TRM10884.1"/>
    </source>
</evidence>
<feature type="chain" id="PRO_5038242560" description="Superoxide dismutase [Cu-Zn]" evidence="5">
    <location>
        <begin position="19"/>
        <end position="194"/>
    </location>
</feature>
<evidence type="ECO:0000313" key="7">
    <source>
        <dbReference type="EMBL" id="TMN22111.1"/>
    </source>
</evidence>
<evidence type="ECO:0000256" key="3">
    <source>
        <dbReference type="RuleBase" id="RU000393"/>
    </source>
</evidence>
<dbReference type="InterPro" id="IPR036423">
    <property type="entry name" value="SOD-like_Cu/Zn_dom_sf"/>
</dbReference>
<keyword evidence="3" id="KW-0560">Oxidoreductase</keyword>
<comment type="function">
    <text evidence="2">Destroys radicals which are normally produced within the cells and which are toxic to biological systems. May play a role in favoring mycobacterial survival in phagocytes.</text>
</comment>
<dbReference type="PROSITE" id="PS51257">
    <property type="entry name" value="PROKAR_LIPOPROTEIN"/>
    <property type="match status" value="1"/>
</dbReference>
<feature type="compositionally biased region" description="Basic and acidic residues" evidence="4">
    <location>
        <begin position="22"/>
        <end position="36"/>
    </location>
</feature>
<accession>A0A5S3QLK9</accession>
<organism evidence="8 10">
    <name type="scientific">Lentibacillus cibarius</name>
    <dbReference type="NCBI Taxonomy" id="2583219"/>
    <lineage>
        <taxon>Bacteria</taxon>
        <taxon>Bacillati</taxon>
        <taxon>Bacillota</taxon>
        <taxon>Bacilli</taxon>
        <taxon>Bacillales</taxon>
        <taxon>Bacillaceae</taxon>
        <taxon>Lentibacillus</taxon>
    </lineage>
</organism>
<evidence type="ECO:0000256" key="4">
    <source>
        <dbReference type="SAM" id="MobiDB-lite"/>
    </source>
</evidence>
<feature type="signal peptide" evidence="5">
    <location>
        <begin position="1"/>
        <end position="18"/>
    </location>
</feature>
<dbReference type="Pfam" id="PF00080">
    <property type="entry name" value="Sod_Cu"/>
    <property type="match status" value="1"/>
</dbReference>
<evidence type="ECO:0000313" key="10">
    <source>
        <dbReference type="Proteomes" id="UP000319280"/>
    </source>
</evidence>
<dbReference type="EMBL" id="VCIA01000001">
    <property type="protein sequence ID" value="TMN22111.1"/>
    <property type="molecule type" value="Genomic_DNA"/>
</dbReference>
<dbReference type="Proteomes" id="UP000319280">
    <property type="component" value="Unassembled WGS sequence"/>
</dbReference>